<gene>
    <name evidence="1" type="ORF">GYN08_03850</name>
</gene>
<dbReference type="Proteomes" id="UP000800303">
    <property type="component" value="Unassembled WGS sequence"/>
</dbReference>
<dbReference type="RefSeq" id="WP_166272646.1">
    <property type="nucleotide sequence ID" value="NZ_JAAFGS010000001.1"/>
</dbReference>
<proteinExistence type="predicted"/>
<protein>
    <submittedName>
        <fullName evidence="1">Uncharacterized protein</fullName>
    </submittedName>
</protein>
<comment type="caution">
    <text evidence="1">The sequence shown here is derived from an EMBL/GenBank/DDBJ whole genome shotgun (WGS) entry which is preliminary data.</text>
</comment>
<evidence type="ECO:0000313" key="1">
    <source>
        <dbReference type="EMBL" id="NGZ74439.1"/>
    </source>
</evidence>
<name>A0ABX0F350_9BACL</name>
<organism evidence="1 2">
    <name type="scientific">Saccharibacillus alkalitolerans</name>
    <dbReference type="NCBI Taxonomy" id="2705290"/>
    <lineage>
        <taxon>Bacteria</taxon>
        <taxon>Bacillati</taxon>
        <taxon>Bacillota</taxon>
        <taxon>Bacilli</taxon>
        <taxon>Bacillales</taxon>
        <taxon>Paenibacillaceae</taxon>
        <taxon>Saccharibacillus</taxon>
    </lineage>
</organism>
<keyword evidence="2" id="KW-1185">Reference proteome</keyword>
<evidence type="ECO:0000313" key="2">
    <source>
        <dbReference type="Proteomes" id="UP000800303"/>
    </source>
</evidence>
<reference evidence="1 2" key="1">
    <citation type="submission" date="2020-01" db="EMBL/GenBank/DDBJ databases">
        <title>Polyphasic characterisation and genomic insights into a novel alkali tolerant bacterium VR-M41.</title>
        <authorList>
            <person name="Vemuluri V.R."/>
        </authorList>
    </citation>
    <scope>NUCLEOTIDE SEQUENCE [LARGE SCALE GENOMIC DNA]</scope>
    <source>
        <strain evidence="1 2">VR-M41</strain>
    </source>
</reference>
<dbReference type="EMBL" id="JAAFGS010000001">
    <property type="protein sequence ID" value="NGZ74439.1"/>
    <property type="molecule type" value="Genomic_DNA"/>
</dbReference>
<accession>A0ABX0F350</accession>
<sequence>MKSRNKLLIGLIVLCAAGAAFFVYWPKPVHLDAQGVKYRLGEKDSGGEQLVRVRIDGEVRRDWKGKPTFSGTIDAEGEALPVPEDRRTVKVDLSGKPADGLIIYDYFDDDGLHMYTYGKLFADASFDSVSLNLFEQDEDGGRGWDSGSGLMITAPAKNREQALEIANGLMEREMEGEVLK</sequence>